<dbReference type="InterPro" id="IPR011006">
    <property type="entry name" value="CheY-like_superfamily"/>
</dbReference>
<accession>A0A1M6G1Z8</accession>
<evidence type="ECO:0000313" key="1">
    <source>
        <dbReference type="EMBL" id="SHJ03949.1"/>
    </source>
</evidence>
<dbReference type="Proteomes" id="UP000184171">
    <property type="component" value="Unassembled WGS sequence"/>
</dbReference>
<dbReference type="RefSeq" id="WP_139249324.1">
    <property type="nucleotide sequence ID" value="NZ_FQZT01000004.1"/>
</dbReference>
<organism evidence="1 2">
    <name type="scientific">Malonomonas rubra DSM 5091</name>
    <dbReference type="NCBI Taxonomy" id="1122189"/>
    <lineage>
        <taxon>Bacteria</taxon>
        <taxon>Pseudomonadati</taxon>
        <taxon>Thermodesulfobacteriota</taxon>
        <taxon>Desulfuromonadia</taxon>
        <taxon>Desulfuromonadales</taxon>
        <taxon>Geopsychrobacteraceae</taxon>
        <taxon>Malonomonas</taxon>
    </lineage>
</organism>
<evidence type="ECO:0008006" key="3">
    <source>
        <dbReference type="Google" id="ProtNLM"/>
    </source>
</evidence>
<dbReference type="AlphaFoldDB" id="A0A1M6G1Z8"/>
<dbReference type="STRING" id="1122189.SAMN02745165_01372"/>
<protein>
    <recommendedName>
        <fullName evidence="3">Response regulatory domain-containing protein</fullName>
    </recommendedName>
</protein>
<evidence type="ECO:0000313" key="2">
    <source>
        <dbReference type="Proteomes" id="UP000184171"/>
    </source>
</evidence>
<dbReference type="SUPFAM" id="SSF52172">
    <property type="entry name" value="CheY-like"/>
    <property type="match status" value="1"/>
</dbReference>
<reference evidence="1 2" key="1">
    <citation type="submission" date="2016-11" db="EMBL/GenBank/DDBJ databases">
        <authorList>
            <person name="Jaros S."/>
            <person name="Januszkiewicz K."/>
            <person name="Wedrychowicz H."/>
        </authorList>
    </citation>
    <scope>NUCLEOTIDE SEQUENCE [LARGE SCALE GENOMIC DNA]</scope>
    <source>
        <strain evidence="1 2">DSM 5091</strain>
    </source>
</reference>
<name>A0A1M6G1Z8_MALRU</name>
<gene>
    <name evidence="1" type="ORF">SAMN02745165_01372</name>
</gene>
<proteinExistence type="predicted"/>
<keyword evidence="2" id="KW-1185">Reference proteome</keyword>
<dbReference type="Gene3D" id="3.40.50.2300">
    <property type="match status" value="1"/>
</dbReference>
<sequence>MGMRIKLYERDPALLRLIRIILERRGHDVEVFEEHYNCCTLSIDGGCTCPPGETCADAVIIDMSPPILEVIKKINIQKAKGCKLFEQKIAVLSSSFTDYQKEKIQDMGHTPIKKPFSLSKIEEWLLPDNAED</sequence>
<dbReference type="EMBL" id="FQZT01000004">
    <property type="protein sequence ID" value="SHJ03949.1"/>
    <property type="molecule type" value="Genomic_DNA"/>
</dbReference>